<evidence type="ECO:0000313" key="2">
    <source>
        <dbReference type="Proteomes" id="UP000017944"/>
    </source>
</evidence>
<dbReference type="AlphaFoldDB" id="A0A090NDP4"/>
<sequence length="74" mass="8699">MISVFTTSPFRQDRPKFHAYTICVLAIDPFLTLRVVFPAYRNTFVVRKVCKGKRLPCDFAGAEVRVWSEMEWQQ</sequence>
<name>A0A090NDP4_SHIDY</name>
<protein>
    <submittedName>
        <fullName evidence="1">Uncharacterized protein</fullName>
    </submittedName>
</protein>
<organism evidence="1 2">
    <name type="scientific">Shigella dysenteriae WRSd3</name>
    <dbReference type="NCBI Taxonomy" id="1401327"/>
    <lineage>
        <taxon>Bacteria</taxon>
        <taxon>Pseudomonadati</taxon>
        <taxon>Pseudomonadota</taxon>
        <taxon>Gammaproteobacteria</taxon>
        <taxon>Enterobacterales</taxon>
        <taxon>Enterobacteriaceae</taxon>
        <taxon>Shigella</taxon>
    </lineage>
</organism>
<reference evidence="1 2" key="1">
    <citation type="submission" date="2013-10" db="EMBL/GenBank/DDBJ databases">
        <title>Draft genomes and the virulence plasmids of Sd1617 vaccine constructs: WRSd3 and WRSd5.</title>
        <authorList>
            <person name="Aksomboon Vongsawan A."/>
            <person name="Venkatesan M.M."/>
            <person name="Vaisvil B."/>
            <person name="Emel G."/>
            <person name="Kepatral V."/>
            <person name="Sethabutr O."/>
            <person name="Serichantalergs O."/>
            <person name="Mason C."/>
        </authorList>
    </citation>
    <scope>NUCLEOTIDE SEQUENCE [LARGE SCALE GENOMIC DNA]</scope>
    <source>
        <strain evidence="1 2">WRSd3</strain>
    </source>
</reference>
<dbReference type="EMBL" id="AXUT01000276">
    <property type="protein sequence ID" value="ESU78037.1"/>
    <property type="molecule type" value="Genomic_DNA"/>
</dbReference>
<proteinExistence type="predicted"/>
<comment type="caution">
    <text evidence="1">The sequence shown here is derived from an EMBL/GenBank/DDBJ whole genome shotgun (WGS) entry which is preliminary data.</text>
</comment>
<evidence type="ECO:0000313" key="1">
    <source>
        <dbReference type="EMBL" id="ESU78037.1"/>
    </source>
</evidence>
<gene>
    <name evidence="1" type="ORF">WRSd3_03175</name>
</gene>
<dbReference type="Proteomes" id="UP000017944">
    <property type="component" value="Unassembled WGS sequence"/>
</dbReference>
<accession>A0A090NDP4</accession>